<evidence type="ECO:0000256" key="9">
    <source>
        <dbReference type="ARBA" id="ARBA00025594"/>
    </source>
</evidence>
<dbReference type="EC" id="4.3.1.17" evidence="5"/>
<evidence type="ECO:0000256" key="7">
    <source>
        <dbReference type="ARBA" id="ARBA00022898"/>
    </source>
</evidence>
<dbReference type="InterPro" id="IPR000634">
    <property type="entry name" value="Ser/Thr_deHydtase_PyrdxlP-BS"/>
</dbReference>
<dbReference type="InterPro" id="IPR050147">
    <property type="entry name" value="Ser/Thr_Dehydratase"/>
</dbReference>
<dbReference type="Pfam" id="PF00291">
    <property type="entry name" value="PALP"/>
    <property type="match status" value="1"/>
</dbReference>
<comment type="cofactor">
    <cofactor evidence="1">
        <name>pyridoxal 5'-phosphate</name>
        <dbReference type="ChEBI" id="CHEBI:597326"/>
    </cofactor>
</comment>
<dbReference type="KEGG" id="paj:PAJ_2704"/>
<dbReference type="GO" id="GO:0006565">
    <property type="term" value="P:L-serine catabolic process"/>
    <property type="evidence" value="ECO:0007669"/>
    <property type="project" value="TreeGrafter"/>
</dbReference>
<evidence type="ECO:0000313" key="13">
    <source>
        <dbReference type="EMBL" id="BAK12784.1"/>
    </source>
</evidence>
<dbReference type="GO" id="GO:0009097">
    <property type="term" value="P:isoleucine biosynthetic process"/>
    <property type="evidence" value="ECO:0007669"/>
    <property type="project" value="TreeGrafter"/>
</dbReference>
<keyword evidence="7" id="KW-0663">Pyridoxal phosphate</keyword>
<comment type="pathway">
    <text evidence="2">Amino-acid degradation; L-threonine degradation via propanoate pathway; propanoate from L-threonine: step 1/4.</text>
</comment>
<dbReference type="CDD" id="cd01562">
    <property type="entry name" value="Thr-dehyd"/>
    <property type="match status" value="1"/>
</dbReference>
<dbReference type="PANTHER" id="PTHR48078:SF6">
    <property type="entry name" value="L-THREONINE DEHYDRATASE CATABOLIC TDCB"/>
    <property type="match status" value="1"/>
</dbReference>
<dbReference type="HOGENOM" id="CLU_021152_4_2_6"/>
<comment type="function">
    <text evidence="9">Catalyzes the anaerobic formation of alpha-ketobutyrate and ammonia from threonine in a two-step reaction. The first step involved a dehydration of threonine and a production of enamine intermediates (aminocrotonate), which tautomerizes to its imine form (iminobutyrate). Both intermediates are unstable and short-lived. The second step is the nonenzymatic hydrolysis of the enamine/imine intermediates to form 2-ketobutyrate and free ammonia. In the low water environment of the cell, the second step is accelerated by RidA. TdcB also dehydrates serine to yield pyruvate via analogous enamine/imine intermediates.</text>
</comment>
<dbReference type="PATRIC" id="fig|553.3.peg.584"/>
<dbReference type="GO" id="GO:0004794">
    <property type="term" value="F:threonine deaminase activity"/>
    <property type="evidence" value="ECO:0007669"/>
    <property type="project" value="TreeGrafter"/>
</dbReference>
<dbReference type="PROSITE" id="PS00165">
    <property type="entry name" value="DEHYDRATASE_SER_THR"/>
    <property type="match status" value="1"/>
</dbReference>
<accession>A0A0H3L0F5</accession>
<organism evidence="13 14">
    <name type="scientific">Pantoea ananatis (strain AJ13355)</name>
    <dbReference type="NCBI Taxonomy" id="932677"/>
    <lineage>
        <taxon>Bacteria</taxon>
        <taxon>Pseudomonadati</taxon>
        <taxon>Pseudomonadota</taxon>
        <taxon>Gammaproteobacteria</taxon>
        <taxon>Enterobacterales</taxon>
        <taxon>Erwiniaceae</taxon>
        <taxon>Pantoea</taxon>
    </lineage>
</organism>
<dbReference type="GeneID" id="57266637"/>
<evidence type="ECO:0000256" key="4">
    <source>
        <dbReference type="ARBA" id="ARBA00011447"/>
    </source>
</evidence>
<dbReference type="GO" id="GO:0003941">
    <property type="term" value="F:L-serine ammonia-lyase activity"/>
    <property type="evidence" value="ECO:0007669"/>
    <property type="project" value="UniProtKB-EC"/>
</dbReference>
<evidence type="ECO:0000259" key="12">
    <source>
        <dbReference type="Pfam" id="PF00291"/>
    </source>
</evidence>
<dbReference type="eggNOG" id="COG1171">
    <property type="taxonomic scope" value="Bacteria"/>
</dbReference>
<evidence type="ECO:0000256" key="1">
    <source>
        <dbReference type="ARBA" id="ARBA00001933"/>
    </source>
</evidence>
<dbReference type="FunFam" id="3.40.50.1100:FF:000007">
    <property type="entry name" value="L-threonine dehydratase catabolic TdcB"/>
    <property type="match status" value="1"/>
</dbReference>
<reference evidence="14" key="1">
    <citation type="journal article" date="2012" name="Appl. Microbiol. Biotechnol.">
        <title>The complete genome sequence of Pantoea ananatis AJ13355, an organism with great biotechnological potential.</title>
        <authorList>
            <person name="Hara Y."/>
            <person name="Kadotani N."/>
            <person name="Izui H."/>
            <person name="Katashkina J.I."/>
            <person name="Kuvaeva T.M."/>
            <person name="Andreeva I.G."/>
            <person name="Golubeva L.I."/>
            <person name="Malko D.B."/>
            <person name="Makeev V.J."/>
            <person name="Mashko S.V."/>
            <person name="Kozlov Y.I."/>
        </authorList>
    </citation>
    <scope>NUCLEOTIDE SEQUENCE [LARGE SCALE GENOMIC DNA]</scope>
    <source>
        <strain evidence="14">AJ13355</strain>
    </source>
</reference>
<dbReference type="InterPro" id="IPR001926">
    <property type="entry name" value="TrpB-like_PALP"/>
</dbReference>
<dbReference type="Gene3D" id="3.40.50.1100">
    <property type="match status" value="2"/>
</dbReference>
<evidence type="ECO:0000256" key="10">
    <source>
        <dbReference type="ARBA" id="ARBA00031418"/>
    </source>
</evidence>
<comment type="subunit">
    <text evidence="4">In the native structure, TdcB is in a dimeric form, whereas in the TdcB-AMP complex, it exists in a tetrameric form (dimer of dimers).</text>
</comment>
<sequence length="329" mass="35191">MNINKNLPVSLDEIYAARERLTGKVYKTGMPRSNYLSERCDGEIFLKFENMQRTGSFKIRGAFNKMSSLTEKEKRQGVVACSAGNHAQGVSLSCAMLHIDGKVVMPAGAPKSKEAATRDYSAEVVIYGENFNDTLTKVEDIVASEGRIFIPPYDDVKIIAGQGTIGLEILEDLFDVDNVIVPVGGGGLIAGIATAIKSINPTITVIGVQSENVHGMAASFFADTITRHRLTGTLADGCDVACPGDLTFAIVRELVDEMVLVSEDDIRKSMIALIQRNKVVTEGAGALACAALLSGKVDHYIQGRKTVCIISGGNIDLSRVSQITGFADA</sequence>
<dbReference type="OrthoDB" id="9811476at2"/>
<comment type="catalytic activity">
    <reaction evidence="11">
        <text>L-serine = pyruvate + NH4(+)</text>
        <dbReference type="Rhea" id="RHEA:19169"/>
        <dbReference type="ChEBI" id="CHEBI:15361"/>
        <dbReference type="ChEBI" id="CHEBI:28938"/>
        <dbReference type="ChEBI" id="CHEBI:33384"/>
        <dbReference type="EC" id="4.3.1.17"/>
    </reaction>
</comment>
<evidence type="ECO:0000256" key="5">
    <source>
        <dbReference type="ARBA" id="ARBA00012093"/>
    </source>
</evidence>
<gene>
    <name evidence="13" type="primary">tdcB</name>
    <name evidence="13" type="ordered locus">PAJ_2704</name>
</gene>
<dbReference type="EMBL" id="AP012032">
    <property type="protein sequence ID" value="BAK12784.1"/>
    <property type="molecule type" value="Genomic_DNA"/>
</dbReference>
<dbReference type="AlphaFoldDB" id="A0A0H3L0F5"/>
<evidence type="ECO:0000256" key="11">
    <source>
        <dbReference type="ARBA" id="ARBA00049406"/>
    </source>
</evidence>
<dbReference type="RefSeq" id="WP_014594692.1">
    <property type="nucleotide sequence ID" value="NC_017531.2"/>
</dbReference>
<dbReference type="FunFam" id="3.40.50.1100:FF:000005">
    <property type="entry name" value="Threonine dehydratase catabolic"/>
    <property type="match status" value="1"/>
</dbReference>
<dbReference type="GO" id="GO:0006567">
    <property type="term" value="P:L-threonine catabolic process"/>
    <property type="evidence" value="ECO:0007669"/>
    <property type="project" value="TreeGrafter"/>
</dbReference>
<evidence type="ECO:0000256" key="3">
    <source>
        <dbReference type="ARBA" id="ARBA00010869"/>
    </source>
</evidence>
<evidence type="ECO:0000256" key="2">
    <source>
        <dbReference type="ARBA" id="ARBA00004958"/>
    </source>
</evidence>
<dbReference type="SUPFAM" id="SSF53686">
    <property type="entry name" value="Tryptophan synthase beta subunit-like PLP-dependent enzymes"/>
    <property type="match status" value="1"/>
</dbReference>
<dbReference type="Proteomes" id="UP000006690">
    <property type="component" value="Chromosome"/>
</dbReference>
<feature type="domain" description="Tryptophan synthase beta chain-like PALP" evidence="12">
    <location>
        <begin position="24"/>
        <end position="312"/>
    </location>
</feature>
<evidence type="ECO:0000256" key="6">
    <source>
        <dbReference type="ARBA" id="ARBA00022248"/>
    </source>
</evidence>
<dbReference type="PANTHER" id="PTHR48078">
    <property type="entry name" value="THREONINE DEHYDRATASE, MITOCHONDRIAL-RELATED"/>
    <property type="match status" value="1"/>
</dbReference>
<evidence type="ECO:0000313" key="14">
    <source>
        <dbReference type="Proteomes" id="UP000006690"/>
    </source>
</evidence>
<dbReference type="GO" id="GO:0030170">
    <property type="term" value="F:pyridoxal phosphate binding"/>
    <property type="evidence" value="ECO:0007669"/>
    <property type="project" value="InterPro"/>
</dbReference>
<comment type="similarity">
    <text evidence="3">Belongs to the serine/threonine dehydratase family.</text>
</comment>
<name>A0A0H3L0F5_PANAA</name>
<proteinExistence type="inferred from homology"/>
<evidence type="ECO:0000256" key="8">
    <source>
        <dbReference type="ARBA" id="ARBA00023239"/>
    </source>
</evidence>
<keyword evidence="8" id="KW-0456">Lyase</keyword>
<dbReference type="NCBIfam" id="NF006389">
    <property type="entry name" value="PRK08638.1"/>
    <property type="match status" value="1"/>
</dbReference>
<dbReference type="InterPro" id="IPR036052">
    <property type="entry name" value="TrpB-like_PALP_sf"/>
</dbReference>
<protein>
    <recommendedName>
        <fullName evidence="6">L-threonine dehydratase catabolic TdcB</fullName>
        <ecNumber evidence="5">4.3.1.17</ecNumber>
    </recommendedName>
    <alternativeName>
        <fullName evidence="10">L-serine dehydratase</fullName>
    </alternativeName>
</protein>